<dbReference type="Pfam" id="PF00098">
    <property type="entry name" value="zf-CCHC"/>
    <property type="match status" value="2"/>
</dbReference>
<dbReference type="Gene3D" id="3.30.70.270">
    <property type="match status" value="1"/>
</dbReference>
<evidence type="ECO:0000313" key="7">
    <source>
        <dbReference type="Proteomes" id="UP001151760"/>
    </source>
</evidence>
<dbReference type="SMART" id="SM00343">
    <property type="entry name" value="ZnF_C2HC"/>
    <property type="match status" value="2"/>
</dbReference>
<reference evidence="6" key="2">
    <citation type="submission" date="2022-01" db="EMBL/GenBank/DDBJ databases">
        <authorList>
            <person name="Yamashiro T."/>
            <person name="Shiraishi A."/>
            <person name="Satake H."/>
            <person name="Nakayama K."/>
        </authorList>
    </citation>
    <scope>NUCLEOTIDE SEQUENCE</scope>
</reference>
<sequence length="1269" mass="142575">MYLARRSQHAPPSPIMFQVRTADDESLLRPAEAEEQLNSCYPSLLLTTYDPSAEEREPFETDESAATPPPHPAYRMTARITIPEPLPYQHGLILSPIRHWAIELATIQMRELRRAATSHSLPLPPPFILSPAPELDAPSPLPHQLLLQFATTITPLTVYKREGQTRGQNYGFVPLWTTTGDRRYVDIDHGSGWIFRPYRSSSFSTDTELGAHMRELQSRNRRGHTLYTSAHGDEAGMSRSWTSDGSSILLMESYFPTTPHAPPPGPKPQQFMHRYTTERDDSTSGTGHHPAGAGDSLTGTGDDITGAGYCLTGAGTRWGSCTVGAAKGGWLQFLDYTLLWLKMAPKRATRSTPATTTTDPTATTTTHVTNAQLQAMINEGVSAALAARDATRNGTDSHSSGTGVRGSERVARECTDVVKYNQRFQELALLCVRMFPEEADKIERYVGGLPDMIHGNIVASKPKTMQEAIEMATELMDKRVSTMAERQAENKRKSENTSRSNQNQQQQPNKRQNTGRAYTAGSGDKKPYGGSRPLCSKCNYHHDGPCAPKCYKCNKYGHIARDCRGTGNANNNNQKGTGSGQKPTCFECGVQGHFQKDCPRLKNNKGNRGNQAGNNRAPAKRVHARKGFPSFCQSYKEMKTSRRRSPILWTYPPFKLSEVFPEDLPGLPPTRQVGIPILIWYLVLAPVHGPPYRLAPSELKELSEQLKELSDKGFIRPSSSPWGAPVLFVKKKDGSFRMCIDYRELNKLTVKNRYPLPRIDDLFDQLQGSSVYSKIDLRSGYHQLRVREEDIPKTAFRTRYGHYEFQVMPFGLTNAPAVFMDLMNRVCKPHLDKFVIVFIDDILIYSKSKQEHEKHLKIILELLKNEELYAKFSKCEFWIPKVQFLGHVIDSKGIHVDPAKIESIKDWASLCRHRSSSILRSCCAPILDYEGKRRFHAYATSFGRRVWALCGCREEKVISYASRQLEDSSRKNYIGLMVLELGAVVCRYHPGKANVVADALSRKEREPPLRVRALVMTISLDLPKQILNAQTEARKPENINSEDVGGMLVENAKFPEAIREQKLEPRADGTLSGCEHQRPSGLLVQPKIPEWKWDNITMDFVTKLPKSSQGYDTIWVIVDRLTKSAIFTPMRETDPLDKLARLSKGSWSRGMGIPVCNHLPDVTRPRFASNFWRSLQSALGTNLDMSTAYHPQTDGQSERTIQTLEDMLRACAIDFGKGWVNHLPLVEFSYNNSYHASIKAAPFEALYGRKCRSPVCWTEVGRAKILGQT</sequence>
<gene>
    <name evidence="6" type="ORF">Tco_0705307</name>
</gene>
<feature type="compositionally biased region" description="Low complexity" evidence="2">
    <location>
        <begin position="604"/>
        <end position="617"/>
    </location>
</feature>
<dbReference type="GO" id="GO:0003964">
    <property type="term" value="F:RNA-directed DNA polymerase activity"/>
    <property type="evidence" value="ECO:0007669"/>
    <property type="project" value="UniProtKB-KW"/>
</dbReference>
<dbReference type="InterPro" id="IPR000477">
    <property type="entry name" value="RT_dom"/>
</dbReference>
<feature type="domain" description="CCHC-type" evidence="3">
    <location>
        <begin position="585"/>
        <end position="600"/>
    </location>
</feature>
<dbReference type="InterPro" id="IPR036397">
    <property type="entry name" value="RNaseH_sf"/>
</dbReference>
<evidence type="ECO:0000259" key="3">
    <source>
        <dbReference type="PROSITE" id="PS50158"/>
    </source>
</evidence>
<accession>A0ABQ4Y5L6</accession>
<evidence type="ECO:0000313" key="6">
    <source>
        <dbReference type="EMBL" id="GJS72466.1"/>
    </source>
</evidence>
<feature type="region of interest" description="Disordered" evidence="2">
    <location>
        <begin position="599"/>
        <end position="620"/>
    </location>
</feature>
<keyword evidence="1" id="KW-0479">Metal-binding</keyword>
<proteinExistence type="predicted"/>
<keyword evidence="1" id="KW-0862">Zinc</keyword>
<feature type="compositionally biased region" description="Low complexity" evidence="2">
    <location>
        <begin position="497"/>
        <end position="514"/>
    </location>
</feature>
<comment type="caution">
    <text evidence="6">The sequence shown here is derived from an EMBL/GenBank/DDBJ whole genome shotgun (WGS) entry which is preliminary data.</text>
</comment>
<dbReference type="Gene3D" id="3.30.420.10">
    <property type="entry name" value="Ribonuclease H-like superfamily/Ribonuclease H"/>
    <property type="match status" value="1"/>
</dbReference>
<keyword evidence="7" id="KW-1185">Reference proteome</keyword>
<dbReference type="InterPro" id="IPR012337">
    <property type="entry name" value="RNaseH-like_sf"/>
</dbReference>
<dbReference type="Proteomes" id="UP001151760">
    <property type="component" value="Unassembled WGS sequence"/>
</dbReference>
<evidence type="ECO:0000256" key="1">
    <source>
        <dbReference type="PROSITE-ProRule" id="PRU00047"/>
    </source>
</evidence>
<dbReference type="InterPro" id="IPR036875">
    <property type="entry name" value="Znf_CCHC_sf"/>
</dbReference>
<dbReference type="SUPFAM" id="SSF57756">
    <property type="entry name" value="Retrovirus zinc finger-like domains"/>
    <property type="match status" value="1"/>
</dbReference>
<feature type="region of interest" description="Disordered" evidence="2">
    <location>
        <begin position="480"/>
        <end position="528"/>
    </location>
</feature>
<dbReference type="InterPro" id="IPR043502">
    <property type="entry name" value="DNA/RNA_pol_sf"/>
</dbReference>
<reference evidence="6" key="1">
    <citation type="journal article" date="2022" name="Int. J. Mol. Sci.">
        <title>Draft Genome of Tanacetum Coccineum: Genomic Comparison of Closely Related Tanacetum-Family Plants.</title>
        <authorList>
            <person name="Yamashiro T."/>
            <person name="Shiraishi A."/>
            <person name="Nakayama K."/>
            <person name="Satake H."/>
        </authorList>
    </citation>
    <scope>NUCLEOTIDE SEQUENCE</scope>
</reference>
<dbReference type="CDD" id="cd01647">
    <property type="entry name" value="RT_LTR"/>
    <property type="match status" value="1"/>
</dbReference>
<evidence type="ECO:0000259" key="4">
    <source>
        <dbReference type="PROSITE" id="PS50878"/>
    </source>
</evidence>
<dbReference type="InterPro" id="IPR053134">
    <property type="entry name" value="RNA-dir_DNA_polymerase"/>
</dbReference>
<dbReference type="PANTHER" id="PTHR24559:SF427">
    <property type="entry name" value="RNA-DIRECTED DNA POLYMERASE"/>
    <property type="match status" value="1"/>
</dbReference>
<feature type="region of interest" description="Disordered" evidence="2">
    <location>
        <begin position="256"/>
        <end position="299"/>
    </location>
</feature>
<dbReference type="EMBL" id="BQNB010010082">
    <property type="protein sequence ID" value="GJS72466.1"/>
    <property type="molecule type" value="Genomic_DNA"/>
</dbReference>
<protein>
    <submittedName>
        <fullName evidence="6">Reverse transcriptase domain-containing protein</fullName>
    </submittedName>
</protein>
<keyword evidence="6" id="KW-0808">Transferase</keyword>
<dbReference type="Gene3D" id="4.10.60.10">
    <property type="entry name" value="Zinc finger, CCHC-type"/>
    <property type="match status" value="1"/>
</dbReference>
<keyword evidence="6" id="KW-0695">RNA-directed DNA polymerase</keyword>
<dbReference type="PROSITE" id="PS50878">
    <property type="entry name" value="RT_POL"/>
    <property type="match status" value="1"/>
</dbReference>
<dbReference type="PANTHER" id="PTHR24559">
    <property type="entry name" value="TRANSPOSON TY3-I GAG-POL POLYPROTEIN"/>
    <property type="match status" value="1"/>
</dbReference>
<keyword evidence="6" id="KW-0548">Nucleotidyltransferase</keyword>
<feature type="domain" description="Integrase catalytic" evidence="5">
    <location>
        <begin position="1085"/>
        <end position="1250"/>
    </location>
</feature>
<feature type="domain" description="Reverse transcriptase" evidence="4">
    <location>
        <begin position="710"/>
        <end position="889"/>
    </location>
</feature>
<dbReference type="Gene3D" id="3.10.10.10">
    <property type="entry name" value="HIV Type 1 Reverse Transcriptase, subunit A, domain 1"/>
    <property type="match status" value="1"/>
</dbReference>
<dbReference type="SUPFAM" id="SSF53098">
    <property type="entry name" value="Ribonuclease H-like"/>
    <property type="match status" value="1"/>
</dbReference>
<feature type="domain" description="CCHC-type" evidence="3">
    <location>
        <begin position="549"/>
        <end position="564"/>
    </location>
</feature>
<name>A0ABQ4Y5L6_9ASTR</name>
<dbReference type="InterPro" id="IPR043128">
    <property type="entry name" value="Rev_trsase/Diguanyl_cyclase"/>
</dbReference>
<dbReference type="PROSITE" id="PS50994">
    <property type="entry name" value="INTEGRASE"/>
    <property type="match status" value="1"/>
</dbReference>
<keyword evidence="1" id="KW-0863">Zinc-finger</keyword>
<evidence type="ECO:0000256" key="2">
    <source>
        <dbReference type="SAM" id="MobiDB-lite"/>
    </source>
</evidence>
<dbReference type="InterPro" id="IPR001878">
    <property type="entry name" value="Znf_CCHC"/>
</dbReference>
<dbReference type="InterPro" id="IPR001584">
    <property type="entry name" value="Integrase_cat-core"/>
</dbReference>
<organism evidence="6 7">
    <name type="scientific">Tanacetum coccineum</name>
    <dbReference type="NCBI Taxonomy" id="301880"/>
    <lineage>
        <taxon>Eukaryota</taxon>
        <taxon>Viridiplantae</taxon>
        <taxon>Streptophyta</taxon>
        <taxon>Embryophyta</taxon>
        <taxon>Tracheophyta</taxon>
        <taxon>Spermatophyta</taxon>
        <taxon>Magnoliopsida</taxon>
        <taxon>eudicotyledons</taxon>
        <taxon>Gunneridae</taxon>
        <taxon>Pentapetalae</taxon>
        <taxon>asterids</taxon>
        <taxon>campanulids</taxon>
        <taxon>Asterales</taxon>
        <taxon>Asteraceae</taxon>
        <taxon>Asteroideae</taxon>
        <taxon>Anthemideae</taxon>
        <taxon>Anthemidinae</taxon>
        <taxon>Tanacetum</taxon>
    </lineage>
</organism>
<dbReference type="Pfam" id="PF00078">
    <property type="entry name" value="RVT_1"/>
    <property type="match status" value="1"/>
</dbReference>
<dbReference type="PROSITE" id="PS50158">
    <property type="entry name" value="ZF_CCHC"/>
    <property type="match status" value="2"/>
</dbReference>
<feature type="compositionally biased region" description="Basic and acidic residues" evidence="2">
    <location>
        <begin position="480"/>
        <end position="496"/>
    </location>
</feature>
<evidence type="ECO:0000259" key="5">
    <source>
        <dbReference type="PROSITE" id="PS50994"/>
    </source>
</evidence>
<dbReference type="SUPFAM" id="SSF56672">
    <property type="entry name" value="DNA/RNA polymerases"/>
    <property type="match status" value="1"/>
</dbReference>